<dbReference type="Pfam" id="PF00017">
    <property type="entry name" value="SH2"/>
    <property type="match status" value="1"/>
</dbReference>
<dbReference type="PANTHER" id="PTHR15832:SF2">
    <property type="entry name" value="SH2 DOMAIN-CONTAINING PROTEIN"/>
    <property type="match status" value="1"/>
</dbReference>
<dbReference type="SMART" id="SM00252">
    <property type="entry name" value="SH2"/>
    <property type="match status" value="1"/>
</dbReference>
<dbReference type="Proteomes" id="UP000759131">
    <property type="component" value="Unassembled WGS sequence"/>
</dbReference>
<dbReference type="CDD" id="cd00173">
    <property type="entry name" value="SH2"/>
    <property type="match status" value="1"/>
</dbReference>
<dbReference type="PANTHER" id="PTHR15832">
    <property type="entry name" value="SHC (SRC HOMOLOGY DOMAIN C-TERMINAL) ADAPTOR HOMOLOG"/>
    <property type="match status" value="1"/>
</dbReference>
<organism evidence="3">
    <name type="scientific">Medioppia subpectinata</name>
    <dbReference type="NCBI Taxonomy" id="1979941"/>
    <lineage>
        <taxon>Eukaryota</taxon>
        <taxon>Metazoa</taxon>
        <taxon>Ecdysozoa</taxon>
        <taxon>Arthropoda</taxon>
        <taxon>Chelicerata</taxon>
        <taxon>Arachnida</taxon>
        <taxon>Acari</taxon>
        <taxon>Acariformes</taxon>
        <taxon>Sarcoptiformes</taxon>
        <taxon>Oribatida</taxon>
        <taxon>Brachypylina</taxon>
        <taxon>Oppioidea</taxon>
        <taxon>Oppiidae</taxon>
        <taxon>Medioppia</taxon>
    </lineage>
</organism>
<dbReference type="OrthoDB" id="10013007at2759"/>
<evidence type="ECO:0000259" key="2">
    <source>
        <dbReference type="PROSITE" id="PS50001"/>
    </source>
</evidence>
<evidence type="ECO:0000313" key="3">
    <source>
        <dbReference type="EMBL" id="CAD7625812.1"/>
    </source>
</evidence>
<dbReference type="Gene3D" id="3.30.505.10">
    <property type="entry name" value="SH2 domain"/>
    <property type="match status" value="1"/>
</dbReference>
<name>A0A7R9KMY5_9ACAR</name>
<feature type="domain" description="SH2" evidence="2">
    <location>
        <begin position="243"/>
        <end position="339"/>
    </location>
</feature>
<dbReference type="SUPFAM" id="SSF55550">
    <property type="entry name" value="SH2 domain"/>
    <property type="match status" value="1"/>
</dbReference>
<dbReference type="AlphaFoldDB" id="A0A7R9KMY5"/>
<dbReference type="InterPro" id="IPR000980">
    <property type="entry name" value="SH2"/>
</dbReference>
<evidence type="ECO:0000256" key="1">
    <source>
        <dbReference type="PROSITE-ProRule" id="PRU00191"/>
    </source>
</evidence>
<keyword evidence="1" id="KW-0727">SH2 domain</keyword>
<accession>A0A7R9KMY5</accession>
<sequence length="651" mass="74300">MDWYINGYVLCLTEWKNQSNLVDQAPPCASSSWASKYLSASSTMRRSSTSRPNSMRHTAAPGLPNWTVTISDETMNSLPILHKLTDTSMRSPNVFSNLQFSQSLSNTTIKFLNQLFSRHKSRRMKDVIKCTNASNSLNNVCLVMRSQQSTTMFNQSQQNSVTECYHLQTSVTPSVTFANRGDGLVSVHLMDRIMINDNELYSMGLSHNQNDYNTHTNHNSLQLSPLSLNSDSLQEYDIKGKQWFYGSTQRDNATKMLDNCPIGSFIVRRSTTQQNCFALTLRVPNDYHLTGIAHYLIVMTERQTFKIKGFSKEFQSIECLVIHHSIMKELLPCPLLLPNNQIKTLLNKNYFNCSQNANLNNLNDNSSEDILVDIDSDPNYQKILINFLKRCLYVSNMTREAYGGRLPSKKLRADVMETITILRSLRCLTEMCANCGHNLRKRLEVDDCFWSEKAVDKRESALICARPKVKCWTQPYRVSPPNSHHDFGVFAKFLDKDIEELIVGRNCGERIAIHLDSRHSSRRPLVKHIHGFGIQIVDNRRLEVDDCFWSEKAVDKRESALICARPKVKCWTQPYRVSPPNSHHDFGVFAKFLDKLRSVITAEMLKSSSLAAIVVKGLQYTWIRDILPVDHLSNTSTALAFKLWTIGGIEL</sequence>
<dbReference type="PROSITE" id="PS50001">
    <property type="entry name" value="SH2"/>
    <property type="match status" value="1"/>
</dbReference>
<gene>
    <name evidence="3" type="ORF">OSB1V03_LOCUS6245</name>
</gene>
<dbReference type="InterPro" id="IPR036860">
    <property type="entry name" value="SH2_dom_sf"/>
</dbReference>
<protein>
    <recommendedName>
        <fullName evidence="2">SH2 domain-containing protein</fullName>
    </recommendedName>
</protein>
<dbReference type="EMBL" id="OC857923">
    <property type="protein sequence ID" value="CAD7625812.1"/>
    <property type="molecule type" value="Genomic_DNA"/>
</dbReference>
<feature type="non-terminal residue" evidence="3">
    <location>
        <position position="651"/>
    </location>
</feature>
<evidence type="ECO:0000313" key="4">
    <source>
        <dbReference type="Proteomes" id="UP000759131"/>
    </source>
</evidence>
<proteinExistence type="predicted"/>
<dbReference type="EMBL" id="CAJPIZ010003348">
    <property type="protein sequence ID" value="CAG2106242.1"/>
    <property type="molecule type" value="Genomic_DNA"/>
</dbReference>
<reference evidence="3" key="1">
    <citation type="submission" date="2020-11" db="EMBL/GenBank/DDBJ databases">
        <authorList>
            <person name="Tran Van P."/>
        </authorList>
    </citation>
    <scope>NUCLEOTIDE SEQUENCE</scope>
</reference>
<keyword evidence="4" id="KW-1185">Reference proteome</keyword>